<evidence type="ECO:0000256" key="1">
    <source>
        <dbReference type="ARBA" id="ARBA00022729"/>
    </source>
</evidence>
<dbReference type="InterPro" id="IPR013098">
    <property type="entry name" value="Ig_I-set"/>
</dbReference>
<feature type="non-terminal residue" evidence="5">
    <location>
        <position position="1"/>
    </location>
</feature>
<dbReference type="InterPro" id="IPR013783">
    <property type="entry name" value="Ig-like_fold"/>
</dbReference>
<sequence length="189" mass="20797">GTVPITEIPDLKGRIEIGNDTVSIRDTKISDSGVYTCRIQIGPSAELNQIFDENVTLQGKPYIMNLNNPEMNKQITNTSIVLKCPAGGQPVPEVFWFRDGDVIEQSNRISMTALNGQQSGQLEIINTTKSDFGQYSCSAENYMGKASLKFELVDPSLGNSGMKHNFFLLQPSSVLLYISVVAITSSWTR</sequence>
<dbReference type="FunFam" id="2.60.40.10:FF:000032">
    <property type="entry name" value="palladin isoform X1"/>
    <property type="match status" value="1"/>
</dbReference>
<feature type="domain" description="Ig-like" evidence="4">
    <location>
        <begin position="61"/>
        <end position="149"/>
    </location>
</feature>
<dbReference type="PANTHER" id="PTHR45080">
    <property type="entry name" value="CONTACTIN 5"/>
    <property type="match status" value="1"/>
</dbReference>
<dbReference type="InterPro" id="IPR003599">
    <property type="entry name" value="Ig_sub"/>
</dbReference>
<dbReference type="EMBL" id="HACG01001748">
    <property type="protein sequence ID" value="CEK48613.1"/>
    <property type="molecule type" value="Transcribed_RNA"/>
</dbReference>
<proteinExistence type="predicted"/>
<dbReference type="GO" id="GO:0050808">
    <property type="term" value="P:synapse organization"/>
    <property type="evidence" value="ECO:0007669"/>
    <property type="project" value="TreeGrafter"/>
</dbReference>
<organism evidence="5">
    <name type="scientific">Arion vulgaris</name>
    <dbReference type="NCBI Taxonomy" id="1028688"/>
    <lineage>
        <taxon>Eukaryota</taxon>
        <taxon>Metazoa</taxon>
        <taxon>Spiralia</taxon>
        <taxon>Lophotrochozoa</taxon>
        <taxon>Mollusca</taxon>
        <taxon>Gastropoda</taxon>
        <taxon>Heterobranchia</taxon>
        <taxon>Euthyneura</taxon>
        <taxon>Panpulmonata</taxon>
        <taxon>Eupulmonata</taxon>
        <taxon>Stylommatophora</taxon>
        <taxon>Helicina</taxon>
        <taxon>Arionoidea</taxon>
        <taxon>Arionidae</taxon>
        <taxon>Arion</taxon>
    </lineage>
</organism>
<dbReference type="InterPro" id="IPR050958">
    <property type="entry name" value="Cell_Adh-Cytoskel_Orgn"/>
</dbReference>
<dbReference type="GO" id="GO:0005886">
    <property type="term" value="C:plasma membrane"/>
    <property type="evidence" value="ECO:0007669"/>
    <property type="project" value="TreeGrafter"/>
</dbReference>
<dbReference type="GO" id="GO:0043025">
    <property type="term" value="C:neuronal cell body"/>
    <property type="evidence" value="ECO:0007669"/>
    <property type="project" value="TreeGrafter"/>
</dbReference>
<dbReference type="InterPro" id="IPR007110">
    <property type="entry name" value="Ig-like_dom"/>
</dbReference>
<evidence type="ECO:0000256" key="2">
    <source>
        <dbReference type="ARBA" id="ARBA00023157"/>
    </source>
</evidence>
<name>A0A0B6XXM7_9EUPU</name>
<dbReference type="InterPro" id="IPR036179">
    <property type="entry name" value="Ig-like_dom_sf"/>
</dbReference>
<dbReference type="InterPro" id="IPR003598">
    <property type="entry name" value="Ig_sub2"/>
</dbReference>
<accession>A0A0B6XXM7</accession>
<evidence type="ECO:0000259" key="4">
    <source>
        <dbReference type="PROSITE" id="PS50835"/>
    </source>
</evidence>
<keyword evidence="3" id="KW-0393">Immunoglobulin domain</keyword>
<dbReference type="SMART" id="SM00408">
    <property type="entry name" value="IGc2"/>
    <property type="match status" value="1"/>
</dbReference>
<dbReference type="PROSITE" id="PS50835">
    <property type="entry name" value="IG_LIKE"/>
    <property type="match status" value="1"/>
</dbReference>
<dbReference type="Pfam" id="PF07679">
    <property type="entry name" value="I-set"/>
    <property type="match status" value="1"/>
</dbReference>
<dbReference type="SMART" id="SM00409">
    <property type="entry name" value="IG"/>
    <property type="match status" value="1"/>
</dbReference>
<gene>
    <name evidence="5" type="primary">ORF4628</name>
</gene>
<dbReference type="GO" id="GO:0008046">
    <property type="term" value="F:axon guidance receptor activity"/>
    <property type="evidence" value="ECO:0007669"/>
    <property type="project" value="TreeGrafter"/>
</dbReference>
<dbReference type="Gene3D" id="2.60.40.10">
    <property type="entry name" value="Immunoglobulins"/>
    <property type="match status" value="1"/>
</dbReference>
<dbReference type="AlphaFoldDB" id="A0A0B6XXM7"/>
<dbReference type="GO" id="GO:0030424">
    <property type="term" value="C:axon"/>
    <property type="evidence" value="ECO:0007669"/>
    <property type="project" value="TreeGrafter"/>
</dbReference>
<dbReference type="PANTHER" id="PTHR45080:SF8">
    <property type="entry name" value="IG-LIKE DOMAIN-CONTAINING PROTEIN"/>
    <property type="match status" value="1"/>
</dbReference>
<dbReference type="GO" id="GO:0007156">
    <property type="term" value="P:homophilic cell adhesion via plasma membrane adhesion molecules"/>
    <property type="evidence" value="ECO:0007669"/>
    <property type="project" value="TreeGrafter"/>
</dbReference>
<reference evidence="5" key="1">
    <citation type="submission" date="2014-12" db="EMBL/GenBank/DDBJ databases">
        <title>Insight into the proteome of Arion vulgaris.</title>
        <authorList>
            <person name="Aradska J."/>
            <person name="Bulat T."/>
            <person name="Smidak R."/>
            <person name="Sarate P."/>
            <person name="Gangsoo J."/>
            <person name="Sialana F."/>
            <person name="Bilban M."/>
            <person name="Lubec G."/>
        </authorList>
    </citation>
    <scope>NUCLEOTIDE SEQUENCE</scope>
    <source>
        <tissue evidence="5">Skin</tissue>
    </source>
</reference>
<dbReference type="SUPFAM" id="SSF48726">
    <property type="entry name" value="Immunoglobulin"/>
    <property type="match status" value="2"/>
</dbReference>
<evidence type="ECO:0000256" key="3">
    <source>
        <dbReference type="ARBA" id="ARBA00023319"/>
    </source>
</evidence>
<keyword evidence="2" id="KW-1015">Disulfide bond</keyword>
<protein>
    <recommendedName>
        <fullName evidence="4">Ig-like domain-containing protein</fullName>
    </recommendedName>
</protein>
<keyword evidence="1" id="KW-0732">Signal</keyword>
<evidence type="ECO:0000313" key="5">
    <source>
        <dbReference type="EMBL" id="CEK48613.1"/>
    </source>
</evidence>